<proteinExistence type="predicted"/>
<dbReference type="Gene3D" id="3.40.50.1820">
    <property type="entry name" value="alpha/beta hydrolase"/>
    <property type="match status" value="1"/>
</dbReference>
<organism evidence="3 4">
    <name type="scientific">Mesobacillus campisalis</name>
    <dbReference type="NCBI Taxonomy" id="1408103"/>
    <lineage>
        <taxon>Bacteria</taxon>
        <taxon>Bacillati</taxon>
        <taxon>Bacillota</taxon>
        <taxon>Bacilli</taxon>
        <taxon>Bacillales</taxon>
        <taxon>Bacillaceae</taxon>
        <taxon>Mesobacillus</taxon>
    </lineage>
</organism>
<reference evidence="3 4" key="1">
    <citation type="submission" date="2015-04" db="EMBL/GenBank/DDBJ databases">
        <title>Taxonomic description and genome sequence of Bacillus campisalis sp. nov., a novel member of the genus Bacillus isolated from solar saltern.</title>
        <authorList>
            <person name="Mathan Kumar R."/>
            <person name="Kaur G."/>
            <person name="Kumar A."/>
            <person name="Singh N.K."/>
            <person name="Kaur N."/>
            <person name="Kumar N."/>
            <person name="Mayilraj S."/>
        </authorList>
    </citation>
    <scope>NUCLEOTIDE SEQUENCE [LARGE SCALE GENOMIC DNA]</scope>
    <source>
        <strain evidence="3 4">SA2-6</strain>
    </source>
</reference>
<evidence type="ECO:0000313" key="3">
    <source>
        <dbReference type="EMBL" id="KKK37304.1"/>
    </source>
</evidence>
<dbReference type="InterPro" id="IPR050266">
    <property type="entry name" value="AB_hydrolase_sf"/>
</dbReference>
<evidence type="ECO:0000313" key="4">
    <source>
        <dbReference type="Proteomes" id="UP000034166"/>
    </source>
</evidence>
<comment type="caution">
    <text evidence="3">The sequence shown here is derived from an EMBL/GenBank/DDBJ whole genome shotgun (WGS) entry which is preliminary data.</text>
</comment>
<dbReference type="InterPro" id="IPR000073">
    <property type="entry name" value="AB_hydrolase_1"/>
</dbReference>
<dbReference type="EMBL" id="LAYY01000016">
    <property type="protein sequence ID" value="KKK37304.1"/>
    <property type="molecule type" value="Genomic_DNA"/>
</dbReference>
<dbReference type="PATRIC" id="fig|1408103.3.peg.3419"/>
<evidence type="ECO:0000256" key="1">
    <source>
        <dbReference type="ARBA" id="ARBA00022801"/>
    </source>
</evidence>
<accession>A0A0M2SRU1</accession>
<dbReference type="GO" id="GO:0016020">
    <property type="term" value="C:membrane"/>
    <property type="evidence" value="ECO:0007669"/>
    <property type="project" value="TreeGrafter"/>
</dbReference>
<dbReference type="AlphaFoldDB" id="A0A0M2SRU1"/>
<evidence type="ECO:0000259" key="2">
    <source>
        <dbReference type="Pfam" id="PF00561"/>
    </source>
</evidence>
<keyword evidence="1" id="KW-0378">Hydrolase</keyword>
<dbReference type="InterPro" id="IPR029058">
    <property type="entry name" value="AB_hydrolase_fold"/>
</dbReference>
<gene>
    <name evidence="3" type="ORF">WQ57_15215</name>
</gene>
<name>A0A0M2SRU1_9BACI</name>
<keyword evidence="4" id="KW-1185">Reference proteome</keyword>
<dbReference type="Proteomes" id="UP000034166">
    <property type="component" value="Unassembled WGS sequence"/>
</dbReference>
<sequence length="251" mass="28899">MYYEEHGTGTPLIMIHPPAMGRKVFHYQRPLGQRFRLILPDLGGHGDTETEKTFFTALDYAAEIAALQDHLGIQKAVICGYSSGGNVVQEFGLNYPDRTMALVLCGGFPEVHSYLLKYEHIAGMYMAKHYPKLLAKGLATAHTPDQHVRRMMYKHILKANKITWFHCYHESLHFSCLDRLKKLKVPFYLIYGARDFNNKHVRLYKRRVPDAEIIIIKKVAHQVPTRKYRQFNKKLTEIITGLKNGTPTSLN</sequence>
<dbReference type="PANTHER" id="PTHR43798">
    <property type="entry name" value="MONOACYLGLYCEROL LIPASE"/>
    <property type="match status" value="1"/>
</dbReference>
<dbReference type="OrthoDB" id="9805423at2"/>
<dbReference type="Pfam" id="PF00561">
    <property type="entry name" value="Abhydrolase_1"/>
    <property type="match status" value="1"/>
</dbReference>
<feature type="domain" description="AB hydrolase-1" evidence="2">
    <location>
        <begin position="11"/>
        <end position="121"/>
    </location>
</feature>
<dbReference type="PANTHER" id="PTHR43798:SF31">
    <property type="entry name" value="AB HYDROLASE SUPERFAMILY PROTEIN YCLE"/>
    <property type="match status" value="1"/>
</dbReference>
<dbReference type="PRINTS" id="PR00111">
    <property type="entry name" value="ABHYDROLASE"/>
</dbReference>
<dbReference type="GO" id="GO:0016787">
    <property type="term" value="F:hydrolase activity"/>
    <property type="evidence" value="ECO:0007669"/>
    <property type="project" value="UniProtKB-KW"/>
</dbReference>
<dbReference type="SUPFAM" id="SSF53474">
    <property type="entry name" value="alpha/beta-Hydrolases"/>
    <property type="match status" value="1"/>
</dbReference>
<protein>
    <recommendedName>
        <fullName evidence="2">AB hydrolase-1 domain-containing protein</fullName>
    </recommendedName>
</protein>